<keyword evidence="2" id="KW-0812">Transmembrane</keyword>
<protein>
    <recommendedName>
        <fullName evidence="4">EGF-like domain-containing protein</fullName>
    </recommendedName>
</protein>
<dbReference type="KEGG" id="spu:752066"/>
<feature type="transmembrane region" description="Helical" evidence="2">
    <location>
        <begin position="601"/>
        <end position="627"/>
    </location>
</feature>
<feature type="compositionally biased region" description="Basic and acidic residues" evidence="1">
    <location>
        <begin position="641"/>
        <end position="650"/>
    </location>
</feature>
<proteinExistence type="predicted"/>
<feature type="domain" description="EGF-like" evidence="4">
    <location>
        <begin position="411"/>
        <end position="422"/>
    </location>
</feature>
<dbReference type="PROSITE" id="PS01010">
    <property type="entry name" value="CRISP_2"/>
    <property type="match status" value="1"/>
</dbReference>
<feature type="chain" id="PRO_5029720991" description="EGF-like domain-containing protein" evidence="3">
    <location>
        <begin position="19"/>
        <end position="731"/>
    </location>
</feature>
<dbReference type="AlphaFoldDB" id="A0A7M7N624"/>
<dbReference type="InParanoid" id="A0A7M7N624"/>
<name>A0A7M7N624_STRPU</name>
<dbReference type="RefSeq" id="XP_030831664.1">
    <property type="nucleotide sequence ID" value="XM_030975804.1"/>
</dbReference>
<feature type="signal peptide" evidence="3">
    <location>
        <begin position="1"/>
        <end position="18"/>
    </location>
</feature>
<dbReference type="InterPro" id="IPR014044">
    <property type="entry name" value="CAP_dom"/>
</dbReference>
<dbReference type="OMA" id="CRLCSTH"/>
<keyword evidence="6" id="KW-1185">Reference proteome</keyword>
<feature type="compositionally biased region" description="Basic and acidic residues" evidence="1">
    <location>
        <begin position="660"/>
        <end position="673"/>
    </location>
</feature>
<evidence type="ECO:0000256" key="3">
    <source>
        <dbReference type="SAM" id="SignalP"/>
    </source>
</evidence>
<dbReference type="Gene3D" id="3.40.33.10">
    <property type="entry name" value="CAP"/>
    <property type="match status" value="1"/>
</dbReference>
<dbReference type="InterPro" id="IPR000742">
    <property type="entry name" value="EGF"/>
</dbReference>
<keyword evidence="2" id="KW-0472">Membrane</keyword>
<dbReference type="InterPro" id="IPR018244">
    <property type="entry name" value="Allrgn_V5/Tpx1_CS"/>
</dbReference>
<evidence type="ECO:0000313" key="6">
    <source>
        <dbReference type="Proteomes" id="UP000007110"/>
    </source>
</evidence>
<keyword evidence="2" id="KW-1133">Transmembrane helix</keyword>
<feature type="region of interest" description="Disordered" evidence="1">
    <location>
        <begin position="636"/>
        <end position="731"/>
    </location>
</feature>
<evidence type="ECO:0000259" key="4">
    <source>
        <dbReference type="PROSITE" id="PS00022"/>
    </source>
</evidence>
<dbReference type="InterPro" id="IPR001283">
    <property type="entry name" value="CRISP-related"/>
</dbReference>
<organism evidence="5 6">
    <name type="scientific">Strongylocentrotus purpuratus</name>
    <name type="common">Purple sea urchin</name>
    <dbReference type="NCBI Taxonomy" id="7668"/>
    <lineage>
        <taxon>Eukaryota</taxon>
        <taxon>Metazoa</taxon>
        <taxon>Echinodermata</taxon>
        <taxon>Eleutherozoa</taxon>
        <taxon>Echinozoa</taxon>
        <taxon>Echinoidea</taxon>
        <taxon>Euechinoidea</taxon>
        <taxon>Echinacea</taxon>
        <taxon>Camarodonta</taxon>
        <taxon>Echinidea</taxon>
        <taxon>Strongylocentrotidae</taxon>
        <taxon>Strongylocentrotus</taxon>
    </lineage>
</organism>
<dbReference type="EnsemblMetazoa" id="XM_030975804">
    <property type="protein sequence ID" value="XP_030831664"/>
    <property type="gene ID" value="LOC752066"/>
</dbReference>
<keyword evidence="3" id="KW-0732">Signal</keyword>
<evidence type="ECO:0000256" key="1">
    <source>
        <dbReference type="SAM" id="MobiDB-lite"/>
    </source>
</evidence>
<dbReference type="SMART" id="SM00198">
    <property type="entry name" value="SCP"/>
    <property type="match status" value="1"/>
</dbReference>
<dbReference type="SMART" id="SM00181">
    <property type="entry name" value="EGF"/>
    <property type="match status" value="2"/>
</dbReference>
<dbReference type="GO" id="GO:0005615">
    <property type="term" value="C:extracellular space"/>
    <property type="evidence" value="ECO:0000318"/>
    <property type="project" value="GO_Central"/>
</dbReference>
<dbReference type="OrthoDB" id="43654at2759"/>
<dbReference type="PROSITE" id="PS01009">
    <property type="entry name" value="CRISP_1"/>
    <property type="match status" value="1"/>
</dbReference>
<dbReference type="Proteomes" id="UP000007110">
    <property type="component" value="Unassembled WGS sequence"/>
</dbReference>
<dbReference type="PRINTS" id="PR00837">
    <property type="entry name" value="V5TPXLIKE"/>
</dbReference>
<dbReference type="InterPro" id="IPR035940">
    <property type="entry name" value="CAP_sf"/>
</dbReference>
<reference evidence="6" key="1">
    <citation type="submission" date="2015-02" db="EMBL/GenBank/DDBJ databases">
        <title>Genome sequencing for Strongylocentrotus purpuratus.</title>
        <authorList>
            <person name="Murali S."/>
            <person name="Liu Y."/>
            <person name="Vee V."/>
            <person name="English A."/>
            <person name="Wang M."/>
            <person name="Skinner E."/>
            <person name="Han Y."/>
            <person name="Muzny D.M."/>
            <person name="Worley K.C."/>
            <person name="Gibbs R.A."/>
        </authorList>
    </citation>
    <scope>NUCLEOTIDE SEQUENCE</scope>
</reference>
<dbReference type="GeneID" id="752066"/>
<evidence type="ECO:0000256" key="2">
    <source>
        <dbReference type="SAM" id="Phobius"/>
    </source>
</evidence>
<accession>A0A7M7N624</accession>
<dbReference type="PROSITE" id="PS00022">
    <property type="entry name" value="EGF_1"/>
    <property type="match status" value="1"/>
</dbReference>
<sequence>MKGAYFLLAVFVFNSVDGKLTRGRNGQHIGKYIVGTPLVFAMNASYEIYDGFSSRVFDRKDEHSGTSSGSASNDEDNERRRRKKRSTSFSAEEIQGILDRHNLLRGQVSPEAANMEFMSWDDDLASMAQDWSDECLWKHGNPTNISPFSSVGQNLWLGTGSEPDGVGPTQSWYNEDQYYDYDTHGCSDVCGHYTQVVWDDTYAVGCGRTFCSSVSNGWTNAYIVTCNYGPAGNYNGVRPYTTGSSCTQCASGIGECYDNQCRLCSEHSETCDCQAVCQNCGTLNSDCTCTCRDGYYGSDCSTVCEDTHEYCGGNPGWPLSWCTEDRSYVLTNCPLFCGLCNAADPSQTCESTSAPSAATTSSSGSGDVTTTSSGSSDVTTTTTTVETTTAQPSCDTTCQNDGIVDETTCECDCPSDYQGAECEQTKSQVRYGVVVLVYTSISRWPDLEDILLRIIGEIVTSWCNDNFEICCPNQGTLSSSSSTLGYVDETHVTVADGFPREETGLSFDAFRVMLLVTPPETTELCSAGSDSNSATRRRRWTEYLHSNGISKRDASENYLDQDALYEAVSENIDTLEDELNVTLGEVVKGEIEPDSGSGGGLAAWAIALIVVVVLLVVVIVLGIVVFITMKGKRVRTVSPDVKAERDEETGGSKPNDPEDPEHTEQKGSDRDNDPPPMSRAQTKVYPAGGKPLKLSPIKAKSSEKVPKLKKKNTLPPVKRSQAPLTKRGKKK</sequence>
<feature type="region of interest" description="Disordered" evidence="1">
    <location>
        <begin position="356"/>
        <end position="380"/>
    </location>
</feature>
<dbReference type="PANTHER" id="PTHR10334">
    <property type="entry name" value="CYSTEINE-RICH SECRETORY PROTEIN-RELATED"/>
    <property type="match status" value="1"/>
</dbReference>
<feature type="region of interest" description="Disordered" evidence="1">
    <location>
        <begin position="60"/>
        <end position="91"/>
    </location>
</feature>
<evidence type="ECO:0000313" key="5">
    <source>
        <dbReference type="EnsemblMetazoa" id="XP_030831664"/>
    </source>
</evidence>
<reference evidence="5" key="2">
    <citation type="submission" date="2021-01" db="UniProtKB">
        <authorList>
            <consortium name="EnsemblMetazoa"/>
        </authorList>
    </citation>
    <scope>IDENTIFICATION</scope>
</reference>
<dbReference type="SUPFAM" id="SSF55797">
    <property type="entry name" value="PR-1-like"/>
    <property type="match status" value="1"/>
</dbReference>
<dbReference type="Pfam" id="PF00188">
    <property type="entry name" value="CAP"/>
    <property type="match status" value="1"/>
</dbReference>